<dbReference type="EMBL" id="SRQM01000909">
    <property type="protein sequence ID" value="KAG6104882.1"/>
    <property type="molecule type" value="Genomic_DNA"/>
</dbReference>
<feature type="region of interest" description="Disordered" evidence="1">
    <location>
        <begin position="157"/>
        <end position="194"/>
    </location>
</feature>
<sequence length="381" mass="41506">GSKANDDISYWNGFVARFFSTNGVFRHSLHITEDEQSVDKQYEIATAAIARYLHTYFVSGVRSMQLIMDKGLTDKPLPGDLHCIENQRASFVYWFDSGAHLVSTGSLRVQFDNEQKIDLFEFITTGHEEYISRKLAIEAAKPAHMWFKEWHKLNSHDNNNGGGSNNINKTSPELSKKPRARQLKSPQTHPPDVLADLPDSAVTSKGVPFAVHQFLEIVEVMGQMNPLISFCHSYPGIGPFAALEQYVASHISGPNMSMNGQQQGPHGVPRTPNLSQFAVGASPAVGHMNLPATPHISSPAAHVPMQTPGMQMQPSQQGTTSRGPSVSTSPGSNKRRRASAVKMEDDGPAGPQGGLQLNGVGLGRGKPATPRMPKRVKINPS</sequence>
<evidence type="ECO:0008006" key="4">
    <source>
        <dbReference type="Google" id="ProtNLM"/>
    </source>
</evidence>
<evidence type="ECO:0000313" key="2">
    <source>
        <dbReference type="EMBL" id="KAG6104882.1"/>
    </source>
</evidence>
<comment type="caution">
    <text evidence="2">The sequence shown here is derived from an EMBL/GenBank/DDBJ whole genome shotgun (WGS) entry which is preliminary data.</text>
</comment>
<feature type="region of interest" description="Disordered" evidence="1">
    <location>
        <begin position="299"/>
        <end position="381"/>
    </location>
</feature>
<dbReference type="InterPro" id="IPR029005">
    <property type="entry name" value="LIM-bd/SEUSS"/>
</dbReference>
<feature type="non-terminal residue" evidence="2">
    <location>
        <position position="381"/>
    </location>
</feature>
<protein>
    <recommendedName>
        <fullName evidence="4">Topoisomerase II-associated protein PAT1</fullName>
    </recommendedName>
</protein>
<name>A0A9P7TTT3_9HYPO</name>
<dbReference type="PANTHER" id="PTHR10378">
    <property type="entry name" value="LIM DOMAIN-BINDING PROTEIN"/>
    <property type="match status" value="1"/>
</dbReference>
<dbReference type="AlphaFoldDB" id="A0A9P7TTT3"/>
<feature type="compositionally biased region" description="Polar residues" evidence="1">
    <location>
        <begin position="308"/>
        <end position="332"/>
    </location>
</feature>
<organism evidence="2 3">
    <name type="scientific">Claviceps humidiphila</name>
    <dbReference type="NCBI Taxonomy" id="1294629"/>
    <lineage>
        <taxon>Eukaryota</taxon>
        <taxon>Fungi</taxon>
        <taxon>Dikarya</taxon>
        <taxon>Ascomycota</taxon>
        <taxon>Pezizomycotina</taxon>
        <taxon>Sordariomycetes</taxon>
        <taxon>Hypocreomycetidae</taxon>
        <taxon>Hypocreales</taxon>
        <taxon>Clavicipitaceae</taxon>
        <taxon>Claviceps</taxon>
    </lineage>
</organism>
<reference evidence="2 3" key="1">
    <citation type="journal article" date="2020" name="bioRxiv">
        <title>Whole genome comparisons of ergot fungi reveals the divergence and evolution of species within the genus Claviceps are the result of varying mechanisms driving genome evolution and host range expansion.</title>
        <authorList>
            <person name="Wyka S.A."/>
            <person name="Mondo S.J."/>
            <person name="Liu M."/>
            <person name="Dettman J."/>
            <person name="Nalam V."/>
            <person name="Broders K.D."/>
        </authorList>
    </citation>
    <scope>NUCLEOTIDE SEQUENCE [LARGE SCALE GENOMIC DNA]</scope>
    <source>
        <strain evidence="2 3">LM576</strain>
    </source>
</reference>
<accession>A0A9P7TTT3</accession>
<proteinExistence type="predicted"/>
<dbReference type="Pfam" id="PF01803">
    <property type="entry name" value="LIM_bind"/>
    <property type="match status" value="1"/>
</dbReference>
<feature type="compositionally biased region" description="Basic residues" evidence="1">
    <location>
        <begin position="372"/>
        <end position="381"/>
    </location>
</feature>
<evidence type="ECO:0000313" key="3">
    <source>
        <dbReference type="Proteomes" id="UP000732380"/>
    </source>
</evidence>
<gene>
    <name evidence="2" type="ORF">E4U13_008182</name>
</gene>
<dbReference type="Proteomes" id="UP000732380">
    <property type="component" value="Unassembled WGS sequence"/>
</dbReference>
<keyword evidence="3" id="KW-1185">Reference proteome</keyword>
<evidence type="ECO:0000256" key="1">
    <source>
        <dbReference type="SAM" id="MobiDB-lite"/>
    </source>
</evidence>